<dbReference type="PANTHER" id="PTHR30562">
    <property type="entry name" value="UVRC/OXIDOREDUCTASE"/>
    <property type="match status" value="1"/>
</dbReference>
<dbReference type="Gene3D" id="3.30.420.340">
    <property type="entry name" value="UvrC, RNAse H endonuclease domain"/>
    <property type="match status" value="1"/>
</dbReference>
<dbReference type="InterPro" id="IPR004791">
    <property type="entry name" value="UvrC"/>
</dbReference>
<evidence type="ECO:0000256" key="6">
    <source>
        <dbReference type="ARBA" id="ARBA00023236"/>
    </source>
</evidence>
<dbReference type="InterPro" id="IPR010994">
    <property type="entry name" value="RuvA_2-like"/>
</dbReference>
<dbReference type="Gene3D" id="3.40.1440.10">
    <property type="entry name" value="GIY-YIG endonuclease"/>
    <property type="match status" value="1"/>
</dbReference>
<keyword evidence="2 7" id="KW-0227">DNA damage</keyword>
<sequence length="603" mass="69506">MDNQERKQESYLKELIRVLPDSPGVYQYFDDSGKIIYVGKAKNLKKRVSSYFYKEPDNAKTRILVRKIRDIKHIVVNSEQDALLLENNLIKKYQPRYNVLLKDDKSFPWIVVKNEPFPRVFSTRQIIKDGSDYFGPYTSALMVKTLIDMFRQLYPLRTCRHALTEENISRGKFKVCLEYHLGNCKGPCEGLQAEEEYQEYIYEIKNILKGNVSSVLKYMKESMMKLAAEYKFEEAETIKRKLEILEGYKSKSTIVNPKINNVDVFSIIDDEKNAFVNFLKVVNGAIIQAHTIEYKKKMDEDVATLLPMAIADIRERLHSNASEILVPFKPDVEFEGAKYLIPKIGDKKKLLELSERNVKYYRLEKLKQQANQTKTPKEVRLLETTKKDLRLNKLPVHIECFDNSNIQGHHPVAACVVFKNGKPSKKDYRHFNIKTVEGPNDYASMEEVVYRRYNRLQNEGESLPQLVVIDGGKGQLGAAVNALRDLKLDEQIAIIGIAKRLEEIFYPGDPVPLYLDKNSESLKLIQHLRNEAHRFGITFHRNKRSGAFLKSKLEEIPGVGPESIRRLLEKFGSARGVEKAGKEELAQVVGNSRADKIVSFFKK</sequence>
<feature type="domain" description="GIY-YIG" evidence="8">
    <location>
        <begin position="21"/>
        <end position="99"/>
    </location>
</feature>
<dbReference type="FunFam" id="3.40.1440.10:FF:000001">
    <property type="entry name" value="UvrABC system protein C"/>
    <property type="match status" value="1"/>
</dbReference>
<dbReference type="GO" id="GO:0006289">
    <property type="term" value="P:nucleotide-excision repair"/>
    <property type="evidence" value="ECO:0007669"/>
    <property type="project" value="UniProtKB-UniRule"/>
</dbReference>
<keyword evidence="4 7" id="KW-0267">Excision nuclease</keyword>
<dbReference type="Pfam" id="PF08459">
    <property type="entry name" value="UvrC_RNaseH_dom"/>
    <property type="match status" value="1"/>
</dbReference>
<evidence type="ECO:0000256" key="1">
    <source>
        <dbReference type="ARBA" id="ARBA00022490"/>
    </source>
</evidence>
<dbReference type="NCBIfam" id="TIGR00194">
    <property type="entry name" value="uvrC"/>
    <property type="match status" value="1"/>
</dbReference>
<evidence type="ECO:0000256" key="3">
    <source>
        <dbReference type="ARBA" id="ARBA00022769"/>
    </source>
</evidence>
<keyword evidence="11" id="KW-1185">Reference proteome</keyword>
<dbReference type="InterPro" id="IPR050066">
    <property type="entry name" value="UvrABC_protein_C"/>
</dbReference>
<accession>A0A2U2B9I3</accession>
<dbReference type="InterPro" id="IPR047296">
    <property type="entry name" value="GIY-YIG_UvrC_Cho"/>
</dbReference>
<dbReference type="Gene3D" id="1.10.150.20">
    <property type="entry name" value="5' to 3' exonuclease, C-terminal subdomain"/>
    <property type="match status" value="1"/>
</dbReference>
<keyword evidence="3 7" id="KW-0228">DNA excision</keyword>
<reference evidence="10 11" key="1">
    <citation type="submission" date="2018-05" db="EMBL/GenBank/DDBJ databases">
        <title>Marinilabilia rubrum sp. nov., isolated from saltern sediment.</title>
        <authorList>
            <person name="Zhang R."/>
        </authorList>
    </citation>
    <scope>NUCLEOTIDE SEQUENCE [LARGE SCALE GENOMIC DNA]</scope>
    <source>
        <strain evidence="10 11">WTE16</strain>
    </source>
</reference>
<evidence type="ECO:0000256" key="5">
    <source>
        <dbReference type="ARBA" id="ARBA00023204"/>
    </source>
</evidence>
<dbReference type="GO" id="GO:0003677">
    <property type="term" value="F:DNA binding"/>
    <property type="evidence" value="ECO:0007669"/>
    <property type="project" value="UniProtKB-UniRule"/>
</dbReference>
<dbReference type="CDD" id="cd10434">
    <property type="entry name" value="GIY-YIG_UvrC_Cho"/>
    <property type="match status" value="1"/>
</dbReference>
<comment type="similarity">
    <text evidence="7">Belongs to the UvrC family.</text>
</comment>
<dbReference type="SUPFAM" id="SSF46600">
    <property type="entry name" value="C-terminal UvrC-binding domain of UvrB"/>
    <property type="match status" value="1"/>
</dbReference>
<comment type="subunit">
    <text evidence="7">Interacts with UvrB in an incision complex.</text>
</comment>
<proteinExistence type="inferred from homology"/>
<dbReference type="SUPFAM" id="SSF82771">
    <property type="entry name" value="GIY-YIG endonuclease"/>
    <property type="match status" value="1"/>
</dbReference>
<keyword evidence="1 7" id="KW-0963">Cytoplasm</keyword>
<dbReference type="InterPro" id="IPR038476">
    <property type="entry name" value="UvrC_RNase_H_dom_sf"/>
</dbReference>
<dbReference type="GO" id="GO:0009432">
    <property type="term" value="P:SOS response"/>
    <property type="evidence" value="ECO:0007669"/>
    <property type="project" value="UniProtKB-UniRule"/>
</dbReference>
<organism evidence="10 11">
    <name type="scientific">Marinilabilia rubra</name>
    <dbReference type="NCBI Taxonomy" id="2162893"/>
    <lineage>
        <taxon>Bacteria</taxon>
        <taxon>Pseudomonadati</taxon>
        <taxon>Bacteroidota</taxon>
        <taxon>Bacteroidia</taxon>
        <taxon>Marinilabiliales</taxon>
        <taxon>Marinilabiliaceae</taxon>
        <taxon>Marinilabilia</taxon>
    </lineage>
</organism>
<evidence type="ECO:0000313" key="10">
    <source>
        <dbReference type="EMBL" id="PWD99728.1"/>
    </source>
</evidence>
<dbReference type="SUPFAM" id="SSF47781">
    <property type="entry name" value="RuvA domain 2-like"/>
    <property type="match status" value="1"/>
</dbReference>
<protein>
    <recommendedName>
        <fullName evidence="7">UvrABC system protein C</fullName>
        <shortName evidence="7">Protein UvrC</shortName>
    </recommendedName>
    <alternativeName>
        <fullName evidence="7">Excinuclease ABC subunit C</fullName>
    </alternativeName>
</protein>
<dbReference type="InterPro" id="IPR035901">
    <property type="entry name" value="GIY-YIG_endonuc_sf"/>
</dbReference>
<dbReference type="PANTHER" id="PTHR30562:SF1">
    <property type="entry name" value="UVRABC SYSTEM PROTEIN C"/>
    <property type="match status" value="1"/>
</dbReference>
<keyword evidence="6 7" id="KW-0742">SOS response</keyword>
<dbReference type="SMART" id="SM00465">
    <property type="entry name" value="GIYc"/>
    <property type="match status" value="1"/>
</dbReference>
<dbReference type="GO" id="GO:0005737">
    <property type="term" value="C:cytoplasm"/>
    <property type="evidence" value="ECO:0007669"/>
    <property type="project" value="UniProtKB-SubCell"/>
</dbReference>
<gene>
    <name evidence="7" type="primary">uvrC</name>
    <name evidence="10" type="ORF">DDZ16_09805</name>
</gene>
<dbReference type="PROSITE" id="PS50165">
    <property type="entry name" value="UVRC"/>
    <property type="match status" value="1"/>
</dbReference>
<dbReference type="Pfam" id="PF01541">
    <property type="entry name" value="GIY-YIG"/>
    <property type="match status" value="1"/>
</dbReference>
<keyword evidence="5 7" id="KW-0234">DNA repair</keyword>
<dbReference type="Pfam" id="PF22920">
    <property type="entry name" value="UvrC_RNaseH"/>
    <property type="match status" value="1"/>
</dbReference>
<feature type="domain" description="UvrC family homology region profile" evidence="9">
    <location>
        <begin position="342"/>
        <end position="483"/>
    </location>
</feature>
<evidence type="ECO:0000313" key="11">
    <source>
        <dbReference type="Proteomes" id="UP000244956"/>
    </source>
</evidence>
<name>A0A2U2B9I3_9BACT</name>
<evidence type="ECO:0000256" key="4">
    <source>
        <dbReference type="ARBA" id="ARBA00022881"/>
    </source>
</evidence>
<evidence type="ECO:0000256" key="2">
    <source>
        <dbReference type="ARBA" id="ARBA00022763"/>
    </source>
</evidence>
<dbReference type="Pfam" id="PF14520">
    <property type="entry name" value="HHH_5"/>
    <property type="match status" value="1"/>
</dbReference>
<dbReference type="AlphaFoldDB" id="A0A2U2B9I3"/>
<dbReference type="Proteomes" id="UP000244956">
    <property type="component" value="Unassembled WGS sequence"/>
</dbReference>
<dbReference type="GO" id="GO:0009381">
    <property type="term" value="F:excinuclease ABC activity"/>
    <property type="evidence" value="ECO:0007669"/>
    <property type="project" value="UniProtKB-UniRule"/>
</dbReference>
<dbReference type="PROSITE" id="PS50164">
    <property type="entry name" value="GIY_YIG"/>
    <property type="match status" value="1"/>
</dbReference>
<dbReference type="EMBL" id="QEWP01000006">
    <property type="protein sequence ID" value="PWD99728.1"/>
    <property type="molecule type" value="Genomic_DNA"/>
</dbReference>
<dbReference type="InterPro" id="IPR000305">
    <property type="entry name" value="GIY-YIG_endonuc"/>
</dbReference>
<evidence type="ECO:0000259" key="8">
    <source>
        <dbReference type="PROSITE" id="PS50164"/>
    </source>
</evidence>
<dbReference type="GO" id="GO:0009380">
    <property type="term" value="C:excinuclease repair complex"/>
    <property type="evidence" value="ECO:0007669"/>
    <property type="project" value="InterPro"/>
</dbReference>
<comment type="subcellular location">
    <subcellularLocation>
        <location evidence="7">Cytoplasm</location>
    </subcellularLocation>
</comment>
<dbReference type="InterPro" id="IPR036876">
    <property type="entry name" value="UVR_dom_sf"/>
</dbReference>
<dbReference type="RefSeq" id="WP_109264267.1">
    <property type="nucleotide sequence ID" value="NZ_QEWP01000006.1"/>
</dbReference>
<evidence type="ECO:0000259" key="9">
    <source>
        <dbReference type="PROSITE" id="PS50165"/>
    </source>
</evidence>
<dbReference type="InterPro" id="IPR001162">
    <property type="entry name" value="UvrC_RNase_H_dom"/>
</dbReference>
<dbReference type="HAMAP" id="MF_00203">
    <property type="entry name" value="UvrC"/>
    <property type="match status" value="1"/>
</dbReference>
<dbReference type="OrthoDB" id="9804933at2"/>
<comment type="function">
    <text evidence="7">The UvrABC repair system catalyzes the recognition and processing of DNA lesions. UvrC both incises the 5' and 3' sides of the lesion. The N-terminal half is responsible for the 3' incision and the C-terminal half is responsible for the 5' incision.</text>
</comment>
<comment type="caution">
    <text evidence="10">The sequence shown here is derived from an EMBL/GenBank/DDBJ whole genome shotgun (WGS) entry which is preliminary data.</text>
</comment>
<evidence type="ECO:0000256" key="7">
    <source>
        <dbReference type="HAMAP-Rule" id="MF_00203"/>
    </source>
</evidence>